<feature type="compositionally biased region" description="Polar residues" evidence="1">
    <location>
        <begin position="370"/>
        <end position="382"/>
    </location>
</feature>
<evidence type="ECO:0000256" key="2">
    <source>
        <dbReference type="SAM" id="SignalP"/>
    </source>
</evidence>
<feature type="compositionally biased region" description="Basic and acidic residues" evidence="1">
    <location>
        <begin position="347"/>
        <end position="360"/>
    </location>
</feature>
<feature type="region of interest" description="Disordered" evidence="1">
    <location>
        <begin position="291"/>
        <end position="393"/>
    </location>
</feature>
<name>A0A1I3NA35_9PLAN</name>
<evidence type="ECO:0000313" key="4">
    <source>
        <dbReference type="Proteomes" id="UP000199518"/>
    </source>
</evidence>
<accession>A0A1I3NA35</accession>
<protein>
    <recommendedName>
        <fullName evidence="5">Peptidase MA superfamily protein</fullName>
    </recommendedName>
</protein>
<dbReference type="AlphaFoldDB" id="A0A1I3NA35"/>
<keyword evidence="2" id="KW-0732">Signal</keyword>
<dbReference type="RefSeq" id="WP_139228564.1">
    <property type="nucleotide sequence ID" value="NZ_FOQD01000015.1"/>
</dbReference>
<gene>
    <name evidence="3" type="ORF">SAMN05421753_11539</name>
</gene>
<feature type="chain" id="PRO_5011750524" description="Peptidase MA superfamily protein" evidence="2">
    <location>
        <begin position="31"/>
        <end position="393"/>
    </location>
</feature>
<dbReference type="EMBL" id="FOQD01000015">
    <property type="protein sequence ID" value="SFJ06005.1"/>
    <property type="molecule type" value="Genomic_DNA"/>
</dbReference>
<feature type="signal peptide" evidence="2">
    <location>
        <begin position="1"/>
        <end position="30"/>
    </location>
</feature>
<evidence type="ECO:0000313" key="3">
    <source>
        <dbReference type="EMBL" id="SFJ06005.1"/>
    </source>
</evidence>
<evidence type="ECO:0008006" key="5">
    <source>
        <dbReference type="Google" id="ProtNLM"/>
    </source>
</evidence>
<organism evidence="3 4">
    <name type="scientific">Planctomicrobium piriforme</name>
    <dbReference type="NCBI Taxonomy" id="1576369"/>
    <lineage>
        <taxon>Bacteria</taxon>
        <taxon>Pseudomonadati</taxon>
        <taxon>Planctomycetota</taxon>
        <taxon>Planctomycetia</taxon>
        <taxon>Planctomycetales</taxon>
        <taxon>Planctomycetaceae</taxon>
        <taxon>Planctomicrobium</taxon>
    </lineage>
</organism>
<dbReference type="Proteomes" id="UP000199518">
    <property type="component" value="Unassembled WGS sequence"/>
</dbReference>
<feature type="compositionally biased region" description="Polar residues" evidence="1">
    <location>
        <begin position="291"/>
        <end position="315"/>
    </location>
</feature>
<proteinExistence type="predicted"/>
<reference evidence="4" key="1">
    <citation type="submission" date="2016-10" db="EMBL/GenBank/DDBJ databases">
        <authorList>
            <person name="Varghese N."/>
            <person name="Submissions S."/>
        </authorList>
    </citation>
    <scope>NUCLEOTIDE SEQUENCE [LARGE SCALE GENOMIC DNA]</scope>
    <source>
        <strain evidence="4">DSM 26348</strain>
    </source>
</reference>
<feature type="compositionally biased region" description="Low complexity" evidence="1">
    <location>
        <begin position="321"/>
        <end position="331"/>
    </location>
</feature>
<dbReference type="OrthoDB" id="260154at2"/>
<sequence length="393" mass="43268">MPSRFQGACALYVAVALVLGAFAGGNSALAATHTTTNFVVTAPSDDIARRVANCAEYWRRELALQWLEEPLPNWFRPCPISVKVGQIGAGGQTTFTFENGEVFGWKMQVQGTLERILDSVIPHEVNHTIFASYFRRPLPRWADEGAATLFEHESEQARQNHLLNQVFNTSRKIPLKNLLAIREYPEDMQDVLTLYAEGYSLAGFLVGSKGEQGRKTYLKFLDDAHKIGWDKSIARHYGYNSVDELEQRWSSWIVAGSPAPVHNPGEKLAQQSQPAGEKLMASNAQPEYVIRSQSPSDTPAVTAANRTTDSMQSIPRSLRTARAANAGADSDAPLRTAELSRPGVRTASHEVAEADGENTKPVRPRPPATLSPTAQGIDTNLNAEHYSFPDARR</sequence>
<evidence type="ECO:0000256" key="1">
    <source>
        <dbReference type="SAM" id="MobiDB-lite"/>
    </source>
</evidence>
<keyword evidence="4" id="KW-1185">Reference proteome</keyword>